<evidence type="ECO:0000313" key="1">
    <source>
        <dbReference type="EMBL" id="KAJ5203149.1"/>
    </source>
</evidence>
<dbReference type="Gene3D" id="3.30.200.20">
    <property type="entry name" value="Phosphorylase Kinase, domain 1"/>
    <property type="match status" value="1"/>
</dbReference>
<accession>A0A9W9SYV1</accession>
<protein>
    <recommendedName>
        <fullName evidence="3">Aminoglycoside phosphotransferase domain-containing protein</fullName>
    </recommendedName>
</protein>
<dbReference type="InterPro" id="IPR011009">
    <property type="entry name" value="Kinase-like_dom_sf"/>
</dbReference>
<proteinExistence type="predicted"/>
<dbReference type="SUPFAM" id="SSF56112">
    <property type="entry name" value="Protein kinase-like (PK-like)"/>
    <property type="match status" value="1"/>
</dbReference>
<evidence type="ECO:0000313" key="2">
    <source>
        <dbReference type="Proteomes" id="UP001150942"/>
    </source>
</evidence>
<organism evidence="1 2">
    <name type="scientific">Penicillium cf. viridicatum</name>
    <dbReference type="NCBI Taxonomy" id="2972119"/>
    <lineage>
        <taxon>Eukaryota</taxon>
        <taxon>Fungi</taxon>
        <taxon>Dikarya</taxon>
        <taxon>Ascomycota</taxon>
        <taxon>Pezizomycotina</taxon>
        <taxon>Eurotiomycetes</taxon>
        <taxon>Eurotiomycetidae</taxon>
        <taxon>Eurotiales</taxon>
        <taxon>Aspergillaceae</taxon>
        <taxon>Penicillium</taxon>
    </lineage>
</organism>
<dbReference type="OrthoDB" id="4418524at2759"/>
<dbReference type="AlphaFoldDB" id="A0A9W9SYV1"/>
<sequence>MHISSQIATELLSSLESTSYACTELIPLSGGYVNYVYLGKLVAALPTTPPTTQIVIKHAEPYIATHSAWKSPVTRIRYEALMLEAINGRIQTNFDKATTSSPYLYQFFPQINTTALSELPDSIQLQNCLSDQNLNEANVFRIDMSLGQWMRRFHEWGSAPEQASLLRKMKGNTGMAEMKCNITYGRLKDVITMFPAIFEGSIEIFENLAQRVKAEMETEGARSQLIHGDFDCRKWELSQVGSAASNIGQMFAGLYSLAHFQSITAGSAMIASFSAGYGALTDELAFRVISEFGTYLLSWPCRELGDVGDSQVKEILNLGRNMIIHAERQDKAWFRGGVDSQFYRSFLDYSLMIWFGLSMAKRSYQA</sequence>
<reference evidence="1" key="2">
    <citation type="journal article" date="2023" name="IMA Fungus">
        <title>Comparative genomic study of the Penicillium genus elucidates a diverse pangenome and 15 lateral gene transfer events.</title>
        <authorList>
            <person name="Petersen C."/>
            <person name="Sorensen T."/>
            <person name="Nielsen M.R."/>
            <person name="Sondergaard T.E."/>
            <person name="Sorensen J.L."/>
            <person name="Fitzpatrick D.A."/>
            <person name="Frisvad J.C."/>
            <person name="Nielsen K.L."/>
        </authorList>
    </citation>
    <scope>NUCLEOTIDE SEQUENCE</scope>
    <source>
        <strain evidence="1">IBT 20477</strain>
    </source>
</reference>
<name>A0A9W9SYV1_9EURO</name>
<evidence type="ECO:0008006" key="3">
    <source>
        <dbReference type="Google" id="ProtNLM"/>
    </source>
</evidence>
<keyword evidence="2" id="KW-1185">Reference proteome</keyword>
<comment type="caution">
    <text evidence="1">The sequence shown here is derived from an EMBL/GenBank/DDBJ whole genome shotgun (WGS) entry which is preliminary data.</text>
</comment>
<gene>
    <name evidence="1" type="ORF">N7449_005228</name>
</gene>
<dbReference type="Proteomes" id="UP001150942">
    <property type="component" value="Unassembled WGS sequence"/>
</dbReference>
<dbReference type="EMBL" id="JAPQKQ010000003">
    <property type="protein sequence ID" value="KAJ5203149.1"/>
    <property type="molecule type" value="Genomic_DNA"/>
</dbReference>
<reference evidence="1" key="1">
    <citation type="submission" date="2022-11" db="EMBL/GenBank/DDBJ databases">
        <authorList>
            <person name="Petersen C."/>
        </authorList>
    </citation>
    <scope>NUCLEOTIDE SEQUENCE</scope>
    <source>
        <strain evidence="1">IBT 20477</strain>
    </source>
</reference>